<dbReference type="Proteomes" id="UP000076643">
    <property type="component" value="Unassembled WGS sequence"/>
</dbReference>
<comment type="caution">
    <text evidence="1">The sequence shown here is derived from an EMBL/GenBank/DDBJ whole genome shotgun (WGS) entry which is preliminary data.</text>
</comment>
<protein>
    <submittedName>
        <fullName evidence="1">Uncharacterized protein</fullName>
    </submittedName>
</protein>
<sequence>MKATFTKKLKVLSNENLSVVRFLNIKWQVNLPLGTVMNLQRNRNKYFIVYKSEAA</sequence>
<dbReference type="EMBL" id="AUYB01000102">
    <property type="protein sequence ID" value="KZN38156.1"/>
    <property type="molecule type" value="Genomic_DNA"/>
</dbReference>
<organism evidence="1 2">
    <name type="scientific">Pseudoalteromonas luteoviolacea DSM 6061</name>
    <dbReference type="NCBI Taxonomy" id="1365250"/>
    <lineage>
        <taxon>Bacteria</taxon>
        <taxon>Pseudomonadati</taxon>
        <taxon>Pseudomonadota</taxon>
        <taxon>Gammaproteobacteria</taxon>
        <taxon>Alteromonadales</taxon>
        <taxon>Pseudoalteromonadaceae</taxon>
        <taxon>Pseudoalteromonas</taxon>
    </lineage>
</organism>
<dbReference type="AlphaFoldDB" id="A0A166WWG4"/>
<gene>
    <name evidence="1" type="ORF">N475_16125</name>
</gene>
<dbReference type="PATRIC" id="fig|1365250.3.peg.2462"/>
<evidence type="ECO:0000313" key="1">
    <source>
        <dbReference type="EMBL" id="KZN38156.1"/>
    </source>
</evidence>
<evidence type="ECO:0000313" key="2">
    <source>
        <dbReference type="Proteomes" id="UP000076643"/>
    </source>
</evidence>
<proteinExistence type="predicted"/>
<keyword evidence="2" id="KW-1185">Reference proteome</keyword>
<reference evidence="1 2" key="1">
    <citation type="submission" date="2013-07" db="EMBL/GenBank/DDBJ databases">
        <title>Comparative Genomic and Metabolomic Analysis of Twelve Strains of Pseudoalteromonas luteoviolacea.</title>
        <authorList>
            <person name="Vynne N.G."/>
            <person name="Mansson M."/>
            <person name="Gram L."/>
        </authorList>
    </citation>
    <scope>NUCLEOTIDE SEQUENCE [LARGE SCALE GENOMIC DNA]</scope>
    <source>
        <strain evidence="1 2">DSM 6061</strain>
    </source>
</reference>
<accession>A0A166WWG4</accession>
<name>A0A166WWG4_9GAMM</name>